<dbReference type="GO" id="GO:0061630">
    <property type="term" value="F:ubiquitin protein ligase activity"/>
    <property type="evidence" value="ECO:0007669"/>
    <property type="project" value="TreeGrafter"/>
</dbReference>
<dbReference type="PANTHER" id="PTHR22763:SF162">
    <property type="entry name" value="TRANSMEMBRANE E3 UBIQUITIN-PROTEIN LIGASE 1"/>
    <property type="match status" value="1"/>
</dbReference>
<dbReference type="SMART" id="SM00184">
    <property type="entry name" value="RING"/>
    <property type="match status" value="1"/>
</dbReference>
<feature type="domain" description="RING-type" evidence="6">
    <location>
        <begin position="61"/>
        <end position="105"/>
    </location>
</feature>
<dbReference type="Pfam" id="PF13639">
    <property type="entry name" value="zf-RING_2"/>
    <property type="match status" value="1"/>
</dbReference>
<evidence type="ECO:0000256" key="2">
    <source>
        <dbReference type="ARBA" id="ARBA00022771"/>
    </source>
</evidence>
<evidence type="ECO:0000256" key="4">
    <source>
        <dbReference type="PROSITE-ProRule" id="PRU00175"/>
    </source>
</evidence>
<dbReference type="GO" id="GO:0012505">
    <property type="term" value="C:endomembrane system"/>
    <property type="evidence" value="ECO:0007669"/>
    <property type="project" value="TreeGrafter"/>
</dbReference>
<dbReference type="PANTHER" id="PTHR22763">
    <property type="entry name" value="RING ZINC FINGER PROTEIN"/>
    <property type="match status" value="1"/>
</dbReference>
<keyword evidence="3" id="KW-0862">Zinc</keyword>
<keyword evidence="2 4" id="KW-0863">Zinc-finger</keyword>
<dbReference type="InterPro" id="IPR001841">
    <property type="entry name" value="Znf_RING"/>
</dbReference>
<dbReference type="Proteomes" id="UP000789595">
    <property type="component" value="Unassembled WGS sequence"/>
</dbReference>
<dbReference type="SUPFAM" id="SSF57850">
    <property type="entry name" value="RING/U-box"/>
    <property type="match status" value="1"/>
</dbReference>
<dbReference type="Gene3D" id="3.30.40.10">
    <property type="entry name" value="Zinc/RING finger domain, C3HC4 (zinc finger)"/>
    <property type="match status" value="1"/>
</dbReference>
<dbReference type="InterPro" id="IPR013083">
    <property type="entry name" value="Znf_RING/FYVE/PHD"/>
</dbReference>
<evidence type="ECO:0000256" key="3">
    <source>
        <dbReference type="ARBA" id="ARBA00022833"/>
    </source>
</evidence>
<dbReference type="PROSITE" id="PS50089">
    <property type="entry name" value="ZF_RING_2"/>
    <property type="match status" value="1"/>
</dbReference>
<evidence type="ECO:0000256" key="5">
    <source>
        <dbReference type="SAM" id="MobiDB-lite"/>
    </source>
</evidence>
<dbReference type="GO" id="GO:0008270">
    <property type="term" value="F:zinc ion binding"/>
    <property type="evidence" value="ECO:0007669"/>
    <property type="project" value="UniProtKB-KW"/>
</dbReference>
<evidence type="ECO:0000256" key="1">
    <source>
        <dbReference type="ARBA" id="ARBA00022723"/>
    </source>
</evidence>
<reference evidence="8" key="2">
    <citation type="submission" date="2021-11" db="EMBL/GenBank/DDBJ databases">
        <authorList>
            <consortium name="Genoscope - CEA"/>
            <person name="William W."/>
        </authorList>
    </citation>
    <scope>NUCLEOTIDE SEQUENCE</scope>
</reference>
<feature type="compositionally biased region" description="Basic and acidic residues" evidence="5">
    <location>
        <begin position="12"/>
        <end position="25"/>
    </location>
</feature>
<protein>
    <recommendedName>
        <fullName evidence="6">RING-type domain-containing protein</fullName>
    </recommendedName>
</protein>
<dbReference type="OrthoDB" id="4348522at2759"/>
<evidence type="ECO:0000259" key="6">
    <source>
        <dbReference type="PROSITE" id="PS50089"/>
    </source>
</evidence>
<keyword evidence="1" id="KW-0479">Metal-binding</keyword>
<organism evidence="7">
    <name type="scientific">Pelagomonas calceolata</name>
    <dbReference type="NCBI Taxonomy" id="35677"/>
    <lineage>
        <taxon>Eukaryota</taxon>
        <taxon>Sar</taxon>
        <taxon>Stramenopiles</taxon>
        <taxon>Ochrophyta</taxon>
        <taxon>Pelagophyceae</taxon>
        <taxon>Pelagomonadales</taxon>
        <taxon>Pelagomonadaceae</taxon>
        <taxon>Pelagomonas</taxon>
    </lineage>
</organism>
<dbReference type="EMBL" id="HBIW01017165">
    <property type="protein sequence ID" value="CAE0699365.1"/>
    <property type="molecule type" value="Transcribed_RNA"/>
</dbReference>
<evidence type="ECO:0000313" key="9">
    <source>
        <dbReference type="Proteomes" id="UP000789595"/>
    </source>
</evidence>
<dbReference type="CDD" id="cd16448">
    <property type="entry name" value="RING-H2"/>
    <property type="match status" value="1"/>
</dbReference>
<proteinExistence type="predicted"/>
<dbReference type="GO" id="GO:0043161">
    <property type="term" value="P:proteasome-mediated ubiquitin-dependent protein catabolic process"/>
    <property type="evidence" value="ECO:0007669"/>
    <property type="project" value="TreeGrafter"/>
</dbReference>
<dbReference type="AlphaFoldDB" id="A0A7S3ZZQ0"/>
<evidence type="ECO:0000313" key="8">
    <source>
        <dbReference type="EMBL" id="CAH0369361.1"/>
    </source>
</evidence>
<dbReference type="EMBL" id="CAKKNE010000002">
    <property type="protein sequence ID" value="CAH0369361.1"/>
    <property type="molecule type" value="Genomic_DNA"/>
</dbReference>
<evidence type="ECO:0000313" key="7">
    <source>
        <dbReference type="EMBL" id="CAE0699365.1"/>
    </source>
</evidence>
<gene>
    <name evidence="7" type="ORF">PCAL00307_LOCUS14801</name>
    <name evidence="8" type="ORF">PECAL_2P24820</name>
</gene>
<reference evidence="7" key="1">
    <citation type="submission" date="2021-01" db="EMBL/GenBank/DDBJ databases">
        <authorList>
            <person name="Corre E."/>
            <person name="Pelletier E."/>
            <person name="Niang G."/>
            <person name="Scheremetjew M."/>
            <person name="Finn R."/>
            <person name="Kale V."/>
            <person name="Holt S."/>
            <person name="Cochrane G."/>
            <person name="Meng A."/>
            <person name="Brown T."/>
            <person name="Cohen L."/>
        </authorList>
    </citation>
    <scope>NUCLEOTIDE SEQUENCE</scope>
    <source>
        <strain evidence="7">CCMP1756</strain>
    </source>
</reference>
<name>A0A7S3ZZQ0_9STRA</name>
<sequence length="214" mass="22903">MEPASSAQRRTARLDARAARAEQRGSRGSIGSGYGIAPYRVECPTTIEPHPLFSFQGREPCPICLDDLSLAPAVALPCSARHAFHVKCLKEVVTRAPNPTCPNCRSPFVPTLLYATDGAARRGWHLASPSKQAVPTWVPVSPRDASPESDVERLAAEYRAARPESPPLGPLDLAASPLLRALADADRFGGRVVSEEFEAAARESMSVCAGSFLV</sequence>
<keyword evidence="9" id="KW-1185">Reference proteome</keyword>
<dbReference type="InterPro" id="IPR050731">
    <property type="entry name" value="HRD1_E3_ubiq-ligases"/>
</dbReference>
<accession>A0A7S3ZZQ0</accession>
<feature type="region of interest" description="Disordered" evidence="5">
    <location>
        <begin position="1"/>
        <end position="29"/>
    </location>
</feature>